<proteinExistence type="predicted"/>
<organism evidence="1">
    <name type="scientific">Cacopsylla melanoneura</name>
    <dbReference type="NCBI Taxonomy" id="428564"/>
    <lineage>
        <taxon>Eukaryota</taxon>
        <taxon>Metazoa</taxon>
        <taxon>Ecdysozoa</taxon>
        <taxon>Arthropoda</taxon>
        <taxon>Hexapoda</taxon>
        <taxon>Insecta</taxon>
        <taxon>Pterygota</taxon>
        <taxon>Neoptera</taxon>
        <taxon>Paraneoptera</taxon>
        <taxon>Hemiptera</taxon>
        <taxon>Sternorrhyncha</taxon>
        <taxon>Psylloidea</taxon>
        <taxon>Psyllidae</taxon>
        <taxon>Psyllinae</taxon>
        <taxon>Cacopsylla</taxon>
    </lineage>
</organism>
<dbReference type="EMBL" id="HBUF01339360">
    <property type="protein sequence ID" value="CAG6700303.1"/>
    <property type="molecule type" value="Transcribed_RNA"/>
</dbReference>
<reference evidence="1" key="1">
    <citation type="submission" date="2021-05" db="EMBL/GenBank/DDBJ databases">
        <authorList>
            <person name="Alioto T."/>
            <person name="Alioto T."/>
            <person name="Gomez Garrido J."/>
        </authorList>
    </citation>
    <scope>NUCLEOTIDE SEQUENCE</scope>
</reference>
<dbReference type="EMBL" id="HBUF01339365">
    <property type="protein sequence ID" value="CAG6700326.1"/>
    <property type="molecule type" value="Transcribed_RNA"/>
</dbReference>
<evidence type="ECO:0000313" key="1">
    <source>
        <dbReference type="EMBL" id="CAG6700303.1"/>
    </source>
</evidence>
<sequence length="307" mass="37237">MMLKQHLDMIGRNEPIQRKAKFWQSYVRALKGTDDMRAPEVTHYHPPSRPYYRPFVSDYPSYPSFKSIYDDPINPHERINVPGYRYLPISRDTYGISPRNIQPHHYPHHYERPYPRVGIHGPIYYWGRLSPVRTHDSPLSIMLDIRLRHLLRDTPFKGLRDWDDHLNRIAALNSIFPYSRPAYYYPKRPIRPYYLPRSWTPLRPLPSERASVFNHLGQPIYTRGGYLRKPLSELLEPNWLTPKSRITLDDPWWWEYPELRPFVSPYTRLPRTPFYLRDSFLSPIKRTYLWGLHPVRPFYSHRRRYFY</sequence>
<accession>A0A8D8XKC1</accession>
<dbReference type="EMBL" id="HBUF01339362">
    <property type="protein sequence ID" value="CAG6700311.1"/>
    <property type="molecule type" value="Transcribed_RNA"/>
</dbReference>
<protein>
    <recommendedName>
        <fullName evidence="2">Myofilin</fullName>
    </recommendedName>
</protein>
<dbReference type="EMBL" id="HBUF01339359">
    <property type="protein sequence ID" value="CAG6700296.1"/>
    <property type="molecule type" value="Transcribed_RNA"/>
</dbReference>
<dbReference type="Pfam" id="PF15929">
    <property type="entry name" value="Myofilin"/>
    <property type="match status" value="1"/>
</dbReference>
<dbReference type="AlphaFoldDB" id="A0A8D8XKC1"/>
<name>A0A8D8XKC1_9HEMI</name>
<evidence type="ECO:0008006" key="2">
    <source>
        <dbReference type="Google" id="ProtNLM"/>
    </source>
</evidence>
<dbReference type="InterPro" id="IPR031828">
    <property type="entry name" value="Myofilin"/>
</dbReference>
<dbReference type="EMBL" id="HBUF01339363">
    <property type="protein sequence ID" value="CAG6700318.1"/>
    <property type="molecule type" value="Transcribed_RNA"/>
</dbReference>